<dbReference type="AlphaFoldDB" id="M7MXX1"/>
<dbReference type="Gene3D" id="3.30.230.10">
    <property type="match status" value="1"/>
</dbReference>
<evidence type="ECO:0000256" key="3">
    <source>
        <dbReference type="SAM" id="MobiDB-lite"/>
    </source>
</evidence>
<sequence length="484" mass="54546">MPARRNFLKSNGVEMRHIVEEFQRVALAHPEISFSLHQNDLETYQLQGGKLSQRIVQLFTKQHQEQMAACREETPHLKIWGYIGKPEHAKKTRGEQYFFVNQRFIKSNYLHHAVMGAYEGLLQSDTYPFYVLFLEIDPQQIDINVHPTKTEIKFADERTVYAIMHSAVRQAIGTHNLTPSLDFEQDVNFTARLSARTEGPAAEGGSAYSGGGFGGSGAGAASPRPDRSWEQFRQSHTGAATGWEQLFERGRTTTGADSQPHAVIQPSRAFTEAVTMPSAANQLPLERASASPEGGQELQQSCFQLHGRYIICQVKSGMMLIDQEAAHQRILYEKFLRQLQQGSASSQQSLFPQQVQLARQDAELLQEYQEEIRSLGFEISLFSGDSLVIQGVPADLAGMDGQRLLEGLLEQLKHHRTELALNKREQTARALAQRAAMRWGQRLELSEMRALIDQLFACQTPAYTPDGRQTFRILDLDKVSELFK</sequence>
<dbReference type="GO" id="GO:0032300">
    <property type="term" value="C:mismatch repair complex"/>
    <property type="evidence" value="ECO:0007669"/>
    <property type="project" value="InterPro"/>
</dbReference>
<dbReference type="GO" id="GO:0006298">
    <property type="term" value="P:mismatch repair"/>
    <property type="evidence" value="ECO:0007669"/>
    <property type="project" value="InterPro"/>
</dbReference>
<dbReference type="Pfam" id="PF01119">
    <property type="entry name" value="DNA_mis_repair"/>
    <property type="match status" value="1"/>
</dbReference>
<evidence type="ECO:0000313" key="6">
    <source>
        <dbReference type="EMBL" id="EMR01273.1"/>
    </source>
</evidence>
<keyword evidence="2" id="KW-0234">DNA repair</keyword>
<organism evidence="6 7">
    <name type="scientific">Cesiribacter andamanensis AMV16</name>
    <dbReference type="NCBI Taxonomy" id="1279009"/>
    <lineage>
        <taxon>Bacteria</taxon>
        <taxon>Pseudomonadati</taxon>
        <taxon>Bacteroidota</taxon>
        <taxon>Cytophagia</taxon>
        <taxon>Cytophagales</taxon>
        <taxon>Cesiribacteraceae</taxon>
        <taxon>Cesiribacter</taxon>
    </lineage>
</organism>
<dbReference type="InterPro" id="IPR038973">
    <property type="entry name" value="MutL/Mlh/Pms-like"/>
</dbReference>
<dbReference type="STRING" id="1279009.ADICEAN_03598"/>
<dbReference type="InterPro" id="IPR042120">
    <property type="entry name" value="MutL_C_dimsub"/>
</dbReference>
<dbReference type="InterPro" id="IPR014790">
    <property type="entry name" value="MutL_C"/>
</dbReference>
<comment type="caution">
    <text evidence="6">The sequence shown here is derived from an EMBL/GenBank/DDBJ whole genome shotgun (WGS) entry which is preliminary data.</text>
</comment>
<dbReference type="InterPro" id="IPR014721">
    <property type="entry name" value="Ribsml_uS5_D2-typ_fold_subgr"/>
</dbReference>
<dbReference type="PATRIC" id="fig|1279009.4.peg.3640"/>
<evidence type="ECO:0000256" key="1">
    <source>
        <dbReference type="ARBA" id="ARBA00021975"/>
    </source>
</evidence>
<dbReference type="SMART" id="SM00853">
    <property type="entry name" value="MutL_C"/>
    <property type="match status" value="1"/>
</dbReference>
<dbReference type="InterPro" id="IPR013507">
    <property type="entry name" value="DNA_mismatch_S5_2-like"/>
</dbReference>
<keyword evidence="7" id="KW-1185">Reference proteome</keyword>
<dbReference type="NCBIfam" id="TIGR00585">
    <property type="entry name" value="mutl"/>
    <property type="match status" value="1"/>
</dbReference>
<name>M7MXX1_9BACT</name>
<dbReference type="InterPro" id="IPR002099">
    <property type="entry name" value="MutL/Mlh/PMS"/>
</dbReference>
<dbReference type="SUPFAM" id="SSF118116">
    <property type="entry name" value="DNA mismatch repair protein MutL"/>
    <property type="match status" value="1"/>
</dbReference>
<feature type="compositionally biased region" description="Gly residues" evidence="3">
    <location>
        <begin position="207"/>
        <end position="218"/>
    </location>
</feature>
<dbReference type="InterPro" id="IPR042121">
    <property type="entry name" value="MutL_C_regsub"/>
</dbReference>
<reference evidence="6 7" key="1">
    <citation type="journal article" date="2013" name="Genome Announc.">
        <title>Draft Genome Sequence of Cesiribacter andamanensis Strain AMV16T, Isolated from a Soil Sample from a Mud Volcano in the Andaman Islands, India.</title>
        <authorList>
            <person name="Shivaji S."/>
            <person name="Ara S."/>
            <person name="Begum Z."/>
            <person name="Srinivas T.N."/>
            <person name="Singh A."/>
            <person name="Kumar Pinnaka A."/>
        </authorList>
    </citation>
    <scope>NUCLEOTIDE SEQUENCE [LARGE SCALE GENOMIC DNA]</scope>
    <source>
        <strain evidence="6 7">AMV16</strain>
    </source>
</reference>
<evidence type="ECO:0000259" key="5">
    <source>
        <dbReference type="SMART" id="SM01340"/>
    </source>
</evidence>
<dbReference type="EMBL" id="AODQ01000129">
    <property type="protein sequence ID" value="EMR01273.1"/>
    <property type="molecule type" value="Genomic_DNA"/>
</dbReference>
<dbReference type="SMART" id="SM01340">
    <property type="entry name" value="DNA_mis_repair"/>
    <property type="match status" value="1"/>
</dbReference>
<proteinExistence type="predicted"/>
<dbReference type="CDD" id="cd00782">
    <property type="entry name" value="MutL_Trans"/>
    <property type="match status" value="1"/>
</dbReference>
<dbReference type="Gene3D" id="3.30.1370.100">
    <property type="entry name" value="MutL, C-terminal domain, regulatory subdomain"/>
    <property type="match status" value="1"/>
</dbReference>
<dbReference type="GO" id="GO:0030983">
    <property type="term" value="F:mismatched DNA binding"/>
    <property type="evidence" value="ECO:0007669"/>
    <property type="project" value="InterPro"/>
</dbReference>
<dbReference type="SUPFAM" id="SSF54211">
    <property type="entry name" value="Ribosomal protein S5 domain 2-like"/>
    <property type="match status" value="1"/>
</dbReference>
<feature type="region of interest" description="Disordered" evidence="3">
    <location>
        <begin position="196"/>
        <end position="232"/>
    </location>
</feature>
<accession>M7MXX1</accession>
<gene>
    <name evidence="6" type="primary">mutL_1</name>
    <name evidence="6" type="ORF">ADICEAN_03598</name>
</gene>
<dbReference type="InterPro" id="IPR037198">
    <property type="entry name" value="MutL_C_sf"/>
</dbReference>
<dbReference type="Gene3D" id="3.30.1540.20">
    <property type="entry name" value="MutL, C-terminal domain, dimerisation subdomain"/>
    <property type="match status" value="1"/>
</dbReference>
<keyword evidence="2" id="KW-0227">DNA damage</keyword>
<feature type="domain" description="MutL C-terminal dimerisation" evidence="4">
    <location>
        <begin position="301"/>
        <end position="443"/>
    </location>
</feature>
<dbReference type="PANTHER" id="PTHR10073">
    <property type="entry name" value="DNA MISMATCH REPAIR PROTEIN MLH, PMS, MUTL"/>
    <property type="match status" value="1"/>
</dbReference>
<dbReference type="InterPro" id="IPR020568">
    <property type="entry name" value="Ribosomal_Su5_D2-typ_SF"/>
</dbReference>
<dbReference type="GO" id="GO:0005524">
    <property type="term" value="F:ATP binding"/>
    <property type="evidence" value="ECO:0007669"/>
    <property type="project" value="InterPro"/>
</dbReference>
<dbReference type="Pfam" id="PF08676">
    <property type="entry name" value="MutL_C"/>
    <property type="match status" value="1"/>
</dbReference>
<feature type="domain" description="DNA mismatch repair protein S5" evidence="5">
    <location>
        <begin position="55"/>
        <end position="173"/>
    </location>
</feature>
<evidence type="ECO:0000256" key="2">
    <source>
        <dbReference type="ARBA" id="ARBA00023204"/>
    </source>
</evidence>
<dbReference type="GO" id="GO:0140664">
    <property type="term" value="F:ATP-dependent DNA damage sensor activity"/>
    <property type="evidence" value="ECO:0007669"/>
    <property type="project" value="InterPro"/>
</dbReference>
<dbReference type="GO" id="GO:0016887">
    <property type="term" value="F:ATP hydrolysis activity"/>
    <property type="evidence" value="ECO:0007669"/>
    <property type="project" value="InterPro"/>
</dbReference>
<dbReference type="Proteomes" id="UP000011910">
    <property type="component" value="Unassembled WGS sequence"/>
</dbReference>
<protein>
    <recommendedName>
        <fullName evidence="1">DNA mismatch repair protein MutL</fullName>
    </recommendedName>
</protein>
<dbReference type="PANTHER" id="PTHR10073:SF12">
    <property type="entry name" value="DNA MISMATCH REPAIR PROTEIN MLH1"/>
    <property type="match status" value="1"/>
</dbReference>
<dbReference type="eggNOG" id="COG0323">
    <property type="taxonomic scope" value="Bacteria"/>
</dbReference>
<evidence type="ECO:0000313" key="7">
    <source>
        <dbReference type="Proteomes" id="UP000011910"/>
    </source>
</evidence>
<evidence type="ECO:0000259" key="4">
    <source>
        <dbReference type="SMART" id="SM00853"/>
    </source>
</evidence>